<dbReference type="Proteomes" id="UP000176633">
    <property type="component" value="Unassembled WGS sequence"/>
</dbReference>
<protein>
    <submittedName>
        <fullName evidence="1">Uncharacterized protein</fullName>
    </submittedName>
</protein>
<evidence type="ECO:0000313" key="2">
    <source>
        <dbReference type="Proteomes" id="UP000176633"/>
    </source>
</evidence>
<name>A0A1F6C3Y6_9BACT</name>
<evidence type="ECO:0000313" key="1">
    <source>
        <dbReference type="EMBL" id="OGG43904.1"/>
    </source>
</evidence>
<reference evidence="1 2" key="1">
    <citation type="journal article" date="2016" name="Nat. Commun.">
        <title>Thousands of microbial genomes shed light on interconnected biogeochemical processes in an aquifer system.</title>
        <authorList>
            <person name="Anantharaman K."/>
            <person name="Brown C.T."/>
            <person name="Hug L.A."/>
            <person name="Sharon I."/>
            <person name="Castelle C.J."/>
            <person name="Probst A.J."/>
            <person name="Thomas B.C."/>
            <person name="Singh A."/>
            <person name="Wilkins M.J."/>
            <person name="Karaoz U."/>
            <person name="Brodie E.L."/>
            <person name="Williams K.H."/>
            <person name="Hubbard S.S."/>
            <person name="Banfield J.F."/>
        </authorList>
    </citation>
    <scope>NUCLEOTIDE SEQUENCE [LARGE SCALE GENOMIC DNA]</scope>
</reference>
<proteinExistence type="predicted"/>
<dbReference type="AlphaFoldDB" id="A0A1F6C3Y6"/>
<gene>
    <name evidence="1" type="ORF">A3G50_02730</name>
</gene>
<sequence>MVIANDSITTKNKVFILKVEYLRLKKLEERFKDFWVYLEHLMDIREAREDVKQKKVIPQEKLFKQLGF</sequence>
<organism evidence="1 2">
    <name type="scientific">Candidatus Jorgensenbacteria bacterium RIFCSPLOWO2_12_FULL_42_11</name>
    <dbReference type="NCBI Taxonomy" id="1798473"/>
    <lineage>
        <taxon>Bacteria</taxon>
        <taxon>Candidatus Joergenseniibacteriota</taxon>
    </lineage>
</organism>
<dbReference type="EMBL" id="MFKM01000002">
    <property type="protein sequence ID" value="OGG43904.1"/>
    <property type="molecule type" value="Genomic_DNA"/>
</dbReference>
<accession>A0A1F6C3Y6</accession>
<comment type="caution">
    <text evidence="1">The sequence shown here is derived from an EMBL/GenBank/DDBJ whole genome shotgun (WGS) entry which is preliminary data.</text>
</comment>
<dbReference type="STRING" id="1798473.A3G50_02730"/>